<gene>
    <name evidence="4" type="primary">LOC110785873</name>
</gene>
<feature type="compositionally biased region" description="Polar residues" evidence="1">
    <location>
        <begin position="590"/>
        <end position="605"/>
    </location>
</feature>
<feature type="domain" description="XS" evidence="2">
    <location>
        <begin position="834"/>
        <end position="926"/>
    </location>
</feature>
<evidence type="ECO:0000256" key="1">
    <source>
        <dbReference type="SAM" id="MobiDB-lite"/>
    </source>
</evidence>
<evidence type="ECO:0000313" key="4">
    <source>
        <dbReference type="RefSeq" id="XP_021846082.2"/>
    </source>
</evidence>
<accession>A0A9R0IBE0</accession>
<dbReference type="InterPro" id="IPR038588">
    <property type="entry name" value="XS_domain_sf"/>
</dbReference>
<feature type="compositionally biased region" description="Basic and acidic residues" evidence="1">
    <location>
        <begin position="693"/>
        <end position="726"/>
    </location>
</feature>
<keyword evidence="3" id="KW-1185">Reference proteome</keyword>
<sequence>MTREGRDMGDRQGNGGRRDPGFRRERSEERERGSTQQVPAEEGGVGMVMISRNGDGQMRAFSRFNDTSSKFQWTNLLRESRNSMVVGVESDLQDNRHVNYGRNSIPVEGERNLPPNAYNASAEYLGHTRNVTGLSVEGSNYHGRNRNTVTGLLAEDSNYHGRNRNVMTDLPSERAEYHRQNRNVTGPRIEEAEYNGHTRNCSGVQIQDSDYNRNTRNMTEDAEYNGFSRKETGPPVDDAEYHRCARASHPVQDGGRFLVRDRTQLMDRENSSKTYERDRFRFLNEDSSRSLTPRSQSSGQHTPLRGIPSSNLEGPHQRVFHHPADRNIPSSSCYSSHGRVYSKPGTSACAISSKGTISRAEHNSNMGRHVDYMHPESQRSRKVYRRALSEDTYEKCENVQDYNDHEEDGLHSSNHILQEAPFDTDVIRTAQEIDRYGGVNLNMSRYVEYQPQASYETTTREEECPYETHTHGVVYENQTCYYPILEEKALNVDEDEHQMLRSEDIDLHDQPKRMPKRKREFVGKTSWSKHRTSTLGGRGDLSYDDRFPTDERENELAHSTRCSSHHFHSKEHAGISKTDSREQFGGLSKALQSRLSKPYDSGSSDVKTRLKYPRFTRLQGPQASKFSRGNVKSSVKSSLNDNRIDPQPFGKTKHTSTKKRLKSAHYMDVCPSDLQDSHPGPDIESQPKLVTKKSGDTKEADLQQEADPDHSILKVKPTEKDPPENSEELKCLVDQWFIKCMLYLNTNPGRQKKFKEQGKAGTLKCIICSSSKEFIQAKDVATHAVTSLKVGLRAAHLGFHKALCVLMGWDLAFSSNGRWVCKSLPDIEAWALKEDIIVWPPVVIIHNGSARDIYSNKQVKISIEQLENILRDMGLSEGKTSVRYGKPGNPNIMLVKFSGTLSGLQEAERLHNVFSEKKRGRAELQEIDHAGIGCNEVVVQNSEEKIEDALVKFNGSLCGLPDAERLSSVFPENKHGRAELQVTGAGIKCNEEVSQKPADKIEDALMKSNGTLPGLEDAERPHNVFSEKKHGRAELQETNAGSGCNEEVAQKPEDKMEDALVKFNVTHSGLQEAEKPHNVLTKKKRGIGGNKVVVQRPEDKIKDALYGYLGIVEDFDKLNYDIRRHCVAKSKKEILASMDTDT</sequence>
<protein>
    <recommendedName>
        <fullName evidence="2">XS domain-containing protein</fullName>
    </recommendedName>
</protein>
<dbReference type="Pfam" id="PF03468">
    <property type="entry name" value="XS"/>
    <property type="match status" value="1"/>
</dbReference>
<dbReference type="RefSeq" id="XP_021846082.2">
    <property type="nucleotide sequence ID" value="XM_021990390.2"/>
</dbReference>
<feature type="compositionally biased region" description="Basic and acidic residues" evidence="1">
    <location>
        <begin position="541"/>
        <end position="558"/>
    </location>
</feature>
<reference evidence="4" key="2">
    <citation type="submission" date="2025-08" db="UniProtKB">
        <authorList>
            <consortium name="RefSeq"/>
        </authorList>
    </citation>
    <scope>IDENTIFICATION</scope>
    <source>
        <tissue evidence="4">Leaf</tissue>
    </source>
</reference>
<dbReference type="InterPro" id="IPR005380">
    <property type="entry name" value="XS_domain"/>
</dbReference>
<organism evidence="3 4">
    <name type="scientific">Spinacia oleracea</name>
    <name type="common">Spinach</name>
    <dbReference type="NCBI Taxonomy" id="3562"/>
    <lineage>
        <taxon>Eukaryota</taxon>
        <taxon>Viridiplantae</taxon>
        <taxon>Streptophyta</taxon>
        <taxon>Embryophyta</taxon>
        <taxon>Tracheophyta</taxon>
        <taxon>Spermatophyta</taxon>
        <taxon>Magnoliopsida</taxon>
        <taxon>eudicotyledons</taxon>
        <taxon>Gunneridae</taxon>
        <taxon>Pentapetalae</taxon>
        <taxon>Caryophyllales</taxon>
        <taxon>Chenopodiaceae</taxon>
        <taxon>Chenopodioideae</taxon>
        <taxon>Anserineae</taxon>
        <taxon>Spinacia</taxon>
    </lineage>
</organism>
<dbReference type="AlphaFoldDB" id="A0A9R0IBE0"/>
<feature type="compositionally biased region" description="Basic and acidic residues" evidence="1">
    <location>
        <begin position="502"/>
        <end position="512"/>
    </location>
</feature>
<feature type="region of interest" description="Disordered" evidence="1">
    <location>
        <begin position="1"/>
        <end position="44"/>
    </location>
</feature>
<feature type="region of interest" description="Disordered" evidence="1">
    <location>
        <begin position="255"/>
        <end position="348"/>
    </location>
</feature>
<feature type="compositionally biased region" description="Low complexity" evidence="1">
    <location>
        <begin position="289"/>
        <end position="298"/>
    </location>
</feature>
<feature type="compositionally biased region" description="Basic and acidic residues" evidence="1">
    <location>
        <begin position="1"/>
        <end position="33"/>
    </location>
</feature>
<dbReference type="KEGG" id="soe:110785873"/>
<feature type="region of interest" description="Disordered" evidence="1">
    <location>
        <begin position="502"/>
        <end position="726"/>
    </location>
</feature>
<name>A0A9R0IBE0_SPIOL</name>
<evidence type="ECO:0000259" key="2">
    <source>
        <dbReference type="Pfam" id="PF03468"/>
    </source>
</evidence>
<feature type="compositionally biased region" description="Basic residues" evidence="1">
    <location>
        <begin position="651"/>
        <end position="663"/>
    </location>
</feature>
<dbReference type="Proteomes" id="UP000813463">
    <property type="component" value="Chromosome 6"/>
</dbReference>
<evidence type="ECO:0000313" key="3">
    <source>
        <dbReference type="Proteomes" id="UP000813463"/>
    </source>
</evidence>
<dbReference type="Gene3D" id="3.30.70.2890">
    <property type="entry name" value="XS domain"/>
    <property type="match status" value="2"/>
</dbReference>
<dbReference type="PANTHER" id="PTHR46619:SF2">
    <property type="entry name" value="XS DOMAIN PROTEIN"/>
    <property type="match status" value="1"/>
</dbReference>
<feature type="compositionally biased region" description="Polar residues" evidence="1">
    <location>
        <begin position="619"/>
        <end position="641"/>
    </location>
</feature>
<proteinExistence type="predicted"/>
<feature type="compositionally biased region" description="Basic and acidic residues" evidence="1">
    <location>
        <begin position="570"/>
        <end position="582"/>
    </location>
</feature>
<feature type="region of interest" description="Disordered" evidence="1">
    <location>
        <begin position="219"/>
        <end position="238"/>
    </location>
</feature>
<reference evidence="3" key="1">
    <citation type="journal article" date="2021" name="Nat. Commun.">
        <title>Genomic analyses provide insights into spinach domestication and the genetic basis of agronomic traits.</title>
        <authorList>
            <person name="Cai X."/>
            <person name="Sun X."/>
            <person name="Xu C."/>
            <person name="Sun H."/>
            <person name="Wang X."/>
            <person name="Ge C."/>
            <person name="Zhang Z."/>
            <person name="Wang Q."/>
            <person name="Fei Z."/>
            <person name="Jiao C."/>
            <person name="Wang Q."/>
        </authorList>
    </citation>
    <scope>NUCLEOTIDE SEQUENCE [LARGE SCALE GENOMIC DNA]</scope>
    <source>
        <strain evidence="3">cv. Varoflay</strain>
    </source>
</reference>
<dbReference type="GO" id="GO:0031047">
    <property type="term" value="P:regulatory ncRNA-mediated gene silencing"/>
    <property type="evidence" value="ECO:0007669"/>
    <property type="project" value="InterPro"/>
</dbReference>
<feature type="compositionally biased region" description="Basic and acidic residues" evidence="1">
    <location>
        <begin position="258"/>
        <end position="288"/>
    </location>
</feature>
<dbReference type="GeneID" id="110785873"/>
<dbReference type="PANTHER" id="PTHR46619">
    <property type="entry name" value="RNA RECOGNITION MOTIF XS DOMAIN PROTEIN-RELATED"/>
    <property type="match status" value="1"/>
</dbReference>